<feature type="region of interest" description="Disordered" evidence="1">
    <location>
        <begin position="302"/>
        <end position="373"/>
    </location>
</feature>
<feature type="region of interest" description="Disordered" evidence="1">
    <location>
        <begin position="491"/>
        <end position="539"/>
    </location>
</feature>
<dbReference type="SMART" id="SM00233">
    <property type="entry name" value="PH"/>
    <property type="match status" value="1"/>
</dbReference>
<feature type="compositionally biased region" description="Low complexity" evidence="1">
    <location>
        <begin position="347"/>
        <end position="365"/>
    </location>
</feature>
<dbReference type="Pfam" id="PF00169">
    <property type="entry name" value="PH"/>
    <property type="match status" value="1"/>
</dbReference>
<feature type="compositionally biased region" description="Polar residues" evidence="1">
    <location>
        <begin position="324"/>
        <end position="340"/>
    </location>
</feature>
<feature type="compositionally biased region" description="Polar residues" evidence="1">
    <location>
        <begin position="1054"/>
        <end position="1064"/>
    </location>
</feature>
<evidence type="ECO:0000259" key="2">
    <source>
        <dbReference type="PROSITE" id="PS50003"/>
    </source>
</evidence>
<reference evidence="3" key="1">
    <citation type="submission" date="2021-01" db="EMBL/GenBank/DDBJ databases">
        <authorList>
            <person name="Corre E."/>
            <person name="Pelletier E."/>
            <person name="Niang G."/>
            <person name="Scheremetjew M."/>
            <person name="Finn R."/>
            <person name="Kale V."/>
            <person name="Holt S."/>
            <person name="Cochrane G."/>
            <person name="Meng A."/>
            <person name="Brown T."/>
            <person name="Cohen L."/>
        </authorList>
    </citation>
    <scope>NUCLEOTIDE SEQUENCE</scope>
    <source>
        <strain evidence="3">308</strain>
    </source>
</reference>
<feature type="region of interest" description="Disordered" evidence="1">
    <location>
        <begin position="232"/>
        <end position="284"/>
    </location>
</feature>
<accession>A0A7S1BIV5</accession>
<feature type="compositionally biased region" description="Polar residues" evidence="1">
    <location>
        <begin position="232"/>
        <end position="243"/>
    </location>
</feature>
<feature type="domain" description="PH" evidence="2">
    <location>
        <begin position="658"/>
        <end position="752"/>
    </location>
</feature>
<feature type="region of interest" description="Disordered" evidence="1">
    <location>
        <begin position="768"/>
        <end position="800"/>
    </location>
</feature>
<feature type="compositionally biased region" description="Polar residues" evidence="1">
    <location>
        <begin position="521"/>
        <end position="539"/>
    </location>
</feature>
<gene>
    <name evidence="3" type="ORF">CHYS00102_LOCUS13878</name>
</gene>
<evidence type="ECO:0000256" key="1">
    <source>
        <dbReference type="SAM" id="MobiDB-lite"/>
    </source>
</evidence>
<feature type="compositionally biased region" description="Basic and acidic residues" evidence="1">
    <location>
        <begin position="790"/>
        <end position="800"/>
    </location>
</feature>
<dbReference type="Gene3D" id="2.30.29.30">
    <property type="entry name" value="Pleckstrin-homology domain (PH domain)/Phosphotyrosine-binding domain (PTB)"/>
    <property type="match status" value="1"/>
</dbReference>
<dbReference type="InterPro" id="IPR051707">
    <property type="entry name" value="PI-Interact_SigTrans_Reg"/>
</dbReference>
<dbReference type="AlphaFoldDB" id="A0A7S1BIV5"/>
<dbReference type="SUPFAM" id="SSF50729">
    <property type="entry name" value="PH domain-like"/>
    <property type="match status" value="1"/>
</dbReference>
<feature type="compositionally biased region" description="Polar residues" evidence="1">
    <location>
        <begin position="551"/>
        <end position="571"/>
    </location>
</feature>
<feature type="region of interest" description="Disordered" evidence="1">
    <location>
        <begin position="1004"/>
        <end position="1064"/>
    </location>
</feature>
<organism evidence="3">
    <name type="scientific">Corethron hystrix</name>
    <dbReference type="NCBI Taxonomy" id="216773"/>
    <lineage>
        <taxon>Eukaryota</taxon>
        <taxon>Sar</taxon>
        <taxon>Stramenopiles</taxon>
        <taxon>Ochrophyta</taxon>
        <taxon>Bacillariophyta</taxon>
        <taxon>Coscinodiscophyceae</taxon>
        <taxon>Corethrophycidae</taxon>
        <taxon>Corethrales</taxon>
        <taxon>Corethraceae</taxon>
        <taxon>Corethron</taxon>
    </lineage>
</organism>
<dbReference type="PROSITE" id="PS50003">
    <property type="entry name" value="PH_DOMAIN"/>
    <property type="match status" value="1"/>
</dbReference>
<sequence>MTNIVLVFLAVKIKDYSTERKIMTSNSEYEDSNVIKADYVDASIRVEIPPEATLSCKTTGDVEISAGVATAPHTECVNILPVSTLRVGAPSHSPPLAQASVSHSFSKDDEDGSKAVDVSAETPPGINTTSREYRTAVDSLWAPLQGGVAPIPPSVSTSQKGSTSMLMIAAGVPLPKSSPKTSVKAVEDCESGNNISICNQGEQHSSLTPTPIHPPSLAGGLSPNNRHYDRMNSGTSESTMSTPSPLPCHNAPGFEKDDRSGPSIAGCHLSPTDTLGGKGYGSTSVSPQSYVLRAAGDPLSPAHLAISSGTDEKRTSLSPRKMTSEVTSGQLRSSLVSTASPDEKDTTTNTIPSSNLSSNLSIPQPQDIPPPNIPCFPPPPLLNPFEATVPPTLYNNPFSNPTFASWDQSHRRAGSVDSPLASTHNSPIKHFTSGVEENSPVGSSFRVHNESHFTSGTSYPILPPQDGVALGVLALEEQEKRRELDLELSRKCTTEHREKHPSSVNNNRKRSKRSFSEGMMPTSQATTGCNVAAAPQSSHEVLQRNQDVPQENMEISEQQSQPVAKRNSGSRGSLVGMFTPFRKRRSSSVQNMEKAGGENYYYHKKDSSESVKKLKYRHEDHSFHDHISSKTSKIVYGRKINEPNWDIFRKESYDDKSNPLLCGYLSKKNKNASWQRRYFETYGDYLTYYHNKKRKKVLAMLDLCKVGNIAQDPSDDTSTTFFIEIAKRPYYLRADSEAICKDWVINLNRLREARVELGRMKLVTDIPSLDRRQDNGQNPRSNQAAQIHTETNRGRSHALRDVELKDMYEGTLEISSASISIPQKENFDPQRSVGSTITPPATLAHSANLSGAIPSSKQVPLSNYQFHIGSVESSAASHAGRNFARWQKRRSRLSKIRDKIKRWATSIVRFRTIVSYRRDHVAVEGLRPVLEYGHEGDLGGSSSQTVTGSDLTEAQVITVGLPETEPDVANQGETASASSDVQFPPKQKILYGDENIVGAMEKLKMNSSDGPDHPLSMISGAGNSSKSSLWSIPSNKKLPKTQNEELLNYEDSELNATATTRMLS</sequence>
<feature type="region of interest" description="Disordered" evidence="1">
    <location>
        <begin position="91"/>
        <end position="129"/>
    </location>
</feature>
<dbReference type="EMBL" id="HBFR01019171">
    <property type="protein sequence ID" value="CAD8886680.1"/>
    <property type="molecule type" value="Transcribed_RNA"/>
</dbReference>
<dbReference type="PANTHER" id="PTHR14336">
    <property type="entry name" value="TANDEM PH DOMAIN CONTAINING PROTEIN"/>
    <property type="match status" value="1"/>
</dbReference>
<feature type="compositionally biased region" description="Basic and acidic residues" evidence="1">
    <location>
        <begin position="491"/>
        <end position="501"/>
    </location>
</feature>
<dbReference type="InterPro" id="IPR001849">
    <property type="entry name" value="PH_domain"/>
</dbReference>
<dbReference type="InterPro" id="IPR011993">
    <property type="entry name" value="PH-like_dom_sf"/>
</dbReference>
<evidence type="ECO:0000313" key="3">
    <source>
        <dbReference type="EMBL" id="CAD8886680.1"/>
    </source>
</evidence>
<name>A0A7S1BIV5_9STRA</name>
<proteinExistence type="predicted"/>
<feature type="compositionally biased region" description="Polar residues" evidence="1">
    <location>
        <begin position="1021"/>
        <end position="1045"/>
    </location>
</feature>
<dbReference type="CDD" id="cd00821">
    <property type="entry name" value="PH"/>
    <property type="match status" value="1"/>
</dbReference>
<feature type="region of interest" description="Disordered" evidence="1">
    <location>
        <begin position="414"/>
        <end position="440"/>
    </location>
</feature>
<protein>
    <recommendedName>
        <fullName evidence="2">PH domain-containing protein</fullName>
    </recommendedName>
</protein>
<feature type="region of interest" description="Disordered" evidence="1">
    <location>
        <begin position="551"/>
        <end position="576"/>
    </location>
</feature>
<feature type="compositionally biased region" description="Polar residues" evidence="1">
    <location>
        <begin position="775"/>
        <end position="789"/>
    </location>
</feature>